<dbReference type="Proteomes" id="UP000596145">
    <property type="component" value="Chromosome"/>
</dbReference>
<dbReference type="SMART" id="SM00226">
    <property type="entry name" value="LMWPc"/>
    <property type="match status" value="1"/>
</dbReference>
<dbReference type="InterPro" id="IPR023485">
    <property type="entry name" value="Ptyr_pPase"/>
</dbReference>
<proteinExistence type="predicted"/>
<organism evidence="3 4">
    <name type="scientific">Corynebacterium glucuronolyticum</name>
    <dbReference type="NCBI Taxonomy" id="39791"/>
    <lineage>
        <taxon>Bacteria</taxon>
        <taxon>Bacillati</taxon>
        <taxon>Actinomycetota</taxon>
        <taxon>Actinomycetes</taxon>
        <taxon>Mycobacteriales</taxon>
        <taxon>Corynebacteriaceae</taxon>
        <taxon>Corynebacterium</taxon>
    </lineage>
</organism>
<evidence type="ECO:0000259" key="2">
    <source>
        <dbReference type="SMART" id="SM00226"/>
    </source>
</evidence>
<dbReference type="SUPFAM" id="SSF52788">
    <property type="entry name" value="Phosphotyrosine protein phosphatases I"/>
    <property type="match status" value="1"/>
</dbReference>
<reference evidence="3 4" key="1">
    <citation type="submission" date="2020-12" db="EMBL/GenBank/DDBJ databases">
        <title>FDA dAtabase for Regulatory Grade micrObial Sequences (FDA-ARGOS): Supporting development and validation of Infectious Disease Dx tests.</title>
        <authorList>
            <person name="Sproer C."/>
            <person name="Gronow S."/>
            <person name="Severitt S."/>
            <person name="Schroder I."/>
            <person name="Tallon L."/>
            <person name="Sadzewicz L."/>
            <person name="Zhao X."/>
            <person name="Boylan J."/>
            <person name="Ott S."/>
            <person name="Bowen H."/>
            <person name="Vavikolanu K."/>
            <person name="Mehta A."/>
            <person name="Aluvathingal J."/>
            <person name="Nadendla S."/>
            <person name="Lowell S."/>
            <person name="Myers T."/>
            <person name="Yan Y."/>
            <person name="Sichtig H."/>
        </authorList>
    </citation>
    <scope>NUCLEOTIDE SEQUENCE [LARGE SCALE GENOMIC DNA]</scope>
    <source>
        <strain evidence="3 4">FDAARGOS_1053</strain>
    </source>
</reference>
<keyword evidence="1" id="KW-0059">Arsenical resistance</keyword>
<gene>
    <name evidence="3" type="ORF">I6I10_06370</name>
</gene>
<evidence type="ECO:0000313" key="4">
    <source>
        <dbReference type="Proteomes" id="UP000596145"/>
    </source>
</evidence>
<dbReference type="Gene3D" id="3.40.50.2300">
    <property type="match status" value="1"/>
</dbReference>
<accession>A0A7T4EHX1</accession>
<evidence type="ECO:0000313" key="3">
    <source>
        <dbReference type="EMBL" id="QQB47693.1"/>
    </source>
</evidence>
<dbReference type="GO" id="GO:0046685">
    <property type="term" value="P:response to arsenic-containing substance"/>
    <property type="evidence" value="ECO:0007669"/>
    <property type="project" value="UniProtKB-KW"/>
</dbReference>
<dbReference type="InterPro" id="IPR036196">
    <property type="entry name" value="Ptyr_pPase_sf"/>
</dbReference>
<evidence type="ECO:0000256" key="1">
    <source>
        <dbReference type="ARBA" id="ARBA00022849"/>
    </source>
</evidence>
<protein>
    <submittedName>
        <fullName evidence="3">Arsenate reductase ArsC</fullName>
    </submittedName>
</protein>
<dbReference type="PANTHER" id="PTHR43428">
    <property type="entry name" value="ARSENATE REDUCTASE"/>
    <property type="match status" value="1"/>
</dbReference>
<feature type="domain" description="Phosphotyrosine protein phosphatase I" evidence="2">
    <location>
        <begin position="2"/>
        <end position="118"/>
    </location>
</feature>
<dbReference type="EMBL" id="CP066007">
    <property type="protein sequence ID" value="QQB47693.1"/>
    <property type="molecule type" value="Genomic_DNA"/>
</dbReference>
<name>A0A7T4EHX1_9CORY</name>
<dbReference type="OrthoDB" id="9799372at2"/>
<dbReference type="PANTHER" id="PTHR43428:SF1">
    <property type="entry name" value="ARSENATE REDUCTASE"/>
    <property type="match status" value="1"/>
</dbReference>
<dbReference type="Pfam" id="PF01451">
    <property type="entry name" value="LMWPc"/>
    <property type="match status" value="1"/>
</dbReference>
<sequence>MHNSCRSQIAEAFARLRLADVCDAYSAGVAASGSLNQDAVRLMKQLYGIDLTRQKSKTIEEIPNPNIIISMGCMDGCPYIGRGYDEDWGIPDPTGTDDETFARTIRVIEGKVAALGARLRQHTAHRK</sequence>
<dbReference type="AlphaFoldDB" id="A0A7T4EHX1"/>